<dbReference type="InterPro" id="IPR006674">
    <property type="entry name" value="HD_domain"/>
</dbReference>
<dbReference type="EMBL" id="LFBV01000002">
    <property type="protein sequence ID" value="OKH95002.1"/>
    <property type="molecule type" value="Genomic_DNA"/>
</dbReference>
<evidence type="ECO:0000256" key="2">
    <source>
        <dbReference type="ARBA" id="ARBA00022679"/>
    </source>
</evidence>
<keyword evidence="4" id="KW-0548">Nucleotidyltransferase</keyword>
<dbReference type="CDD" id="cd00077">
    <property type="entry name" value="HDc"/>
    <property type="match status" value="1"/>
</dbReference>
<dbReference type="Pfam" id="PF12627">
    <property type="entry name" value="PolyA_pol_RNAbd"/>
    <property type="match status" value="1"/>
</dbReference>
<name>A0A1Q4VAW0_9ACTN</name>
<dbReference type="Gene3D" id="1.10.3090.10">
    <property type="entry name" value="cca-adding enzyme, domain 2"/>
    <property type="match status" value="1"/>
</dbReference>
<dbReference type="InterPro" id="IPR014065">
    <property type="entry name" value="tRNA_adenylyltransferase"/>
</dbReference>
<reference evidence="10 11" key="1">
    <citation type="submission" date="2015-06" db="EMBL/GenBank/DDBJ databases">
        <title>Cloning and characterization of the uncialamcin biosynthetic gene cluster.</title>
        <authorList>
            <person name="Yan X."/>
            <person name="Huang T."/>
            <person name="Ge H."/>
            <person name="Shen B."/>
        </authorList>
    </citation>
    <scope>NUCLEOTIDE SEQUENCE [LARGE SCALE GENOMIC DNA]</scope>
    <source>
        <strain evidence="10 11">DCA2648</strain>
    </source>
</reference>
<keyword evidence="11" id="KW-1185">Reference proteome</keyword>
<dbReference type="InterPro" id="IPR006675">
    <property type="entry name" value="HDIG_dom"/>
</dbReference>
<dbReference type="InterPro" id="IPR002646">
    <property type="entry name" value="PolA_pol_head_dom"/>
</dbReference>
<organism evidence="10 11">
    <name type="scientific">Streptomyces uncialis</name>
    <dbReference type="NCBI Taxonomy" id="1048205"/>
    <lineage>
        <taxon>Bacteria</taxon>
        <taxon>Bacillati</taxon>
        <taxon>Actinomycetota</taxon>
        <taxon>Actinomycetes</taxon>
        <taxon>Kitasatosporales</taxon>
        <taxon>Streptomycetaceae</taxon>
        <taxon>Streptomyces</taxon>
    </lineage>
</organism>
<dbReference type="Proteomes" id="UP000186455">
    <property type="component" value="Unassembled WGS sequence"/>
</dbReference>
<dbReference type="NCBIfam" id="TIGR00277">
    <property type="entry name" value="HDIG"/>
    <property type="match status" value="1"/>
</dbReference>
<proteinExistence type="predicted"/>
<dbReference type="GO" id="GO:0000166">
    <property type="term" value="F:nucleotide binding"/>
    <property type="evidence" value="ECO:0007669"/>
    <property type="project" value="UniProtKB-KW"/>
</dbReference>
<evidence type="ECO:0000259" key="9">
    <source>
        <dbReference type="PROSITE" id="PS51831"/>
    </source>
</evidence>
<dbReference type="GO" id="GO:0008033">
    <property type="term" value="P:tRNA processing"/>
    <property type="evidence" value="ECO:0007669"/>
    <property type="project" value="UniProtKB-KW"/>
</dbReference>
<dbReference type="InterPro" id="IPR003607">
    <property type="entry name" value="HD/PDEase_dom"/>
</dbReference>
<dbReference type="SUPFAM" id="SSF81301">
    <property type="entry name" value="Nucleotidyltransferase"/>
    <property type="match status" value="1"/>
</dbReference>
<dbReference type="PANTHER" id="PTHR46173:SF1">
    <property type="entry name" value="CCA TRNA NUCLEOTIDYLTRANSFERASE 1, MITOCHONDRIAL"/>
    <property type="match status" value="1"/>
</dbReference>
<keyword evidence="3" id="KW-0819">tRNA processing</keyword>
<dbReference type="InterPro" id="IPR043519">
    <property type="entry name" value="NT_sf"/>
</dbReference>
<dbReference type="STRING" id="1048205.AB852_12810"/>
<dbReference type="Pfam" id="PF01743">
    <property type="entry name" value="PolyA_pol"/>
    <property type="match status" value="1"/>
</dbReference>
<evidence type="ECO:0000256" key="5">
    <source>
        <dbReference type="ARBA" id="ARBA00022723"/>
    </source>
</evidence>
<evidence type="ECO:0000256" key="6">
    <source>
        <dbReference type="ARBA" id="ARBA00022741"/>
    </source>
</evidence>
<evidence type="ECO:0000256" key="3">
    <source>
        <dbReference type="ARBA" id="ARBA00022694"/>
    </source>
</evidence>
<dbReference type="GeneID" id="96793781"/>
<keyword evidence="7" id="KW-0460">Magnesium</keyword>
<feature type="domain" description="HD" evidence="9">
    <location>
        <begin position="285"/>
        <end position="401"/>
    </location>
</feature>
<dbReference type="SMART" id="SM00471">
    <property type="entry name" value="HDc"/>
    <property type="match status" value="1"/>
</dbReference>
<evidence type="ECO:0000256" key="7">
    <source>
        <dbReference type="ARBA" id="ARBA00022842"/>
    </source>
</evidence>
<dbReference type="RefSeq" id="WP_073787239.1">
    <property type="nucleotide sequence ID" value="NZ_CP108638.1"/>
</dbReference>
<dbReference type="Gene3D" id="3.30.460.10">
    <property type="entry name" value="Beta Polymerase, domain 2"/>
    <property type="match status" value="1"/>
</dbReference>
<evidence type="ECO:0000256" key="8">
    <source>
        <dbReference type="SAM" id="Coils"/>
    </source>
</evidence>
<evidence type="ECO:0000256" key="4">
    <source>
        <dbReference type="ARBA" id="ARBA00022695"/>
    </source>
</evidence>
<dbReference type="GO" id="GO:0000049">
    <property type="term" value="F:tRNA binding"/>
    <property type="evidence" value="ECO:0007669"/>
    <property type="project" value="TreeGrafter"/>
</dbReference>
<keyword evidence="6" id="KW-0547">Nucleotide-binding</keyword>
<evidence type="ECO:0000313" key="11">
    <source>
        <dbReference type="Proteomes" id="UP000186455"/>
    </source>
</evidence>
<sequence>MPNANEDNLSALSQAQHLAVSELLRVSPVADELARRFQAAGFSLALVGGSVRDALLGRLGNDLDFTTDARPEDVLKIVRPWADSVWEVGIAFGTVGCQKDARVESPDADGGAAEQLFQIEITTYRSEAYDRSSRKPEVSYGDSIEEDLVRRDFTVNAMAVALPEKEFIDPHGGLRDLAERALRTPGTPEESFSDDPLRMMRAARFAAQLDFEVAPEVVAAMTAMADRIGIVSAERVRDELNKLILSAHPRKGLTLLVDTGLAQHVLPELPALRLERDEHHRHKDVYEHTLIVLEQAMALEEDGPDLVLRLAALLHDIGKPRTRRFEDDGRVSFHHHEVVGAKMTKKRLTALKYSNELVKDISRLVELHLRFHGYGTGEWTDSAVRRYVRDSGPLLERLHKLTRSDCTTRNKRKAAALSRAYDGLEERIERLQEQEELDSIRPDLDGNEIMEILSVGPGPAIGQAYAFLLELRLENGPMQRDDAVSALKEWWATQSQG</sequence>
<dbReference type="PANTHER" id="PTHR46173">
    <property type="entry name" value="CCA TRNA NUCLEOTIDYLTRANSFERASE 1, MITOCHONDRIAL"/>
    <property type="match status" value="1"/>
</dbReference>
<comment type="cofactor">
    <cofactor evidence="1">
        <name>Mg(2+)</name>
        <dbReference type="ChEBI" id="CHEBI:18420"/>
    </cofactor>
</comment>
<dbReference type="InterPro" id="IPR050264">
    <property type="entry name" value="Bact_CCA-adding_enz_type3_sf"/>
</dbReference>
<evidence type="ECO:0000256" key="1">
    <source>
        <dbReference type="ARBA" id="ARBA00001946"/>
    </source>
</evidence>
<evidence type="ECO:0000313" key="10">
    <source>
        <dbReference type="EMBL" id="OKH95002.1"/>
    </source>
</evidence>
<keyword evidence="5" id="KW-0479">Metal-binding</keyword>
<dbReference type="GO" id="GO:0046872">
    <property type="term" value="F:metal ion binding"/>
    <property type="evidence" value="ECO:0007669"/>
    <property type="project" value="UniProtKB-KW"/>
</dbReference>
<keyword evidence="2 10" id="KW-0808">Transferase</keyword>
<dbReference type="GO" id="GO:0016779">
    <property type="term" value="F:nucleotidyltransferase activity"/>
    <property type="evidence" value="ECO:0007669"/>
    <property type="project" value="UniProtKB-KW"/>
</dbReference>
<dbReference type="AlphaFoldDB" id="A0A1Q4VAW0"/>
<protein>
    <submittedName>
        <fullName evidence="10">RNA nucleotidyltransferase</fullName>
    </submittedName>
</protein>
<dbReference type="FunFam" id="1.10.3090.10:FF:000002">
    <property type="entry name" value="CCA tRNA nucleotidyltransferase"/>
    <property type="match status" value="1"/>
</dbReference>
<dbReference type="PROSITE" id="PS51831">
    <property type="entry name" value="HD"/>
    <property type="match status" value="1"/>
</dbReference>
<dbReference type="InterPro" id="IPR032828">
    <property type="entry name" value="PolyA_RNA-bd"/>
</dbReference>
<feature type="coiled-coil region" evidence="8">
    <location>
        <begin position="414"/>
        <end position="441"/>
    </location>
</feature>
<dbReference type="Pfam" id="PF01966">
    <property type="entry name" value="HD"/>
    <property type="match status" value="1"/>
</dbReference>
<comment type="caution">
    <text evidence="10">The sequence shown here is derived from an EMBL/GenBank/DDBJ whole genome shotgun (WGS) entry which is preliminary data.</text>
</comment>
<dbReference type="CDD" id="cd05398">
    <property type="entry name" value="NT_ClassII-CCAase"/>
    <property type="match status" value="1"/>
</dbReference>
<dbReference type="SUPFAM" id="SSF81891">
    <property type="entry name" value="Poly A polymerase C-terminal region-like"/>
    <property type="match status" value="1"/>
</dbReference>
<gene>
    <name evidence="10" type="ORF">AB852_12810</name>
</gene>
<dbReference type="NCBIfam" id="TIGR02692">
    <property type="entry name" value="tRNA_CCA_actino"/>
    <property type="match status" value="1"/>
</dbReference>
<accession>A0A1Q4VAW0</accession>
<keyword evidence="8" id="KW-0175">Coiled coil</keyword>